<feature type="compositionally biased region" description="Basic and acidic residues" evidence="1">
    <location>
        <begin position="346"/>
        <end position="366"/>
    </location>
</feature>
<feature type="compositionally biased region" description="Polar residues" evidence="1">
    <location>
        <begin position="204"/>
        <end position="222"/>
    </location>
</feature>
<feature type="region of interest" description="Disordered" evidence="1">
    <location>
        <begin position="43"/>
        <end position="63"/>
    </location>
</feature>
<comment type="caution">
    <text evidence="2">The sequence shown here is derived from an EMBL/GenBank/DDBJ whole genome shotgun (WGS) entry which is preliminary data.</text>
</comment>
<evidence type="ECO:0000313" key="2">
    <source>
        <dbReference type="EMBL" id="OWF52929.1"/>
    </source>
</evidence>
<feature type="region of interest" description="Disordered" evidence="1">
    <location>
        <begin position="561"/>
        <end position="589"/>
    </location>
</feature>
<sequence length="589" mass="66384">MKYQVLTRNRSMVSLPEAEHQVAILDAKEDLARTQQAVQEWRNNKVLEQGNGQDSEKDSRTTKSYTNCNLIESDSKTFNIQNNLSWKNGKEFRPLRVTEILSQPIRKCFSEFQLCGDRGLLGEAGVSVGDIFQEASLLLLKGSSNTNAAANMMRYLKPLGAETKHYTTPNQSAKNSPRDNFIWQQYQEKRANHGDGRMTLQETPEVQQDGLSSPHASQSSMAGDTRKKQRQQKNDEEDIDQVGSMPYCHGRCGIVEVLPTIMEKESPTASSSQRSFVALSGSDDCLQPKNALITVKKGANTSALAKCSLCERFGSNSQIIFSIDNVKYTFSKNGQNRLEPYTGRSSVKEKKLANTNDNKTEPHPEKSNSINSSAGPYVRYEHKGIHLPPINPLPDSSCSPHQMNLKKSKRPPRVSLPPLLPQHIPSDRKLRLSDLCREDDRKLPPIPGHIILKRKKTKFHTQRGAIPRAPTNLLTGCKLPPLKLQEVYGRGKPSRRHKYQGFQSPLNESIRNNSRCDETEMANEICDKGKLSMATEVNRIVENNEEPVRLLVKIPMMEAPVLDNPRTPRKRRTSKGSKTGNHDYKEHFY</sequence>
<feature type="compositionally biased region" description="Basic and acidic residues" evidence="1">
    <location>
        <begin position="580"/>
        <end position="589"/>
    </location>
</feature>
<accession>A0A210QVY9</accession>
<feature type="region of interest" description="Disordered" evidence="1">
    <location>
        <begin position="204"/>
        <end position="244"/>
    </location>
</feature>
<proteinExistence type="predicted"/>
<evidence type="ECO:0000313" key="3">
    <source>
        <dbReference type="Proteomes" id="UP000242188"/>
    </source>
</evidence>
<dbReference type="Proteomes" id="UP000242188">
    <property type="component" value="Unassembled WGS sequence"/>
</dbReference>
<feature type="region of interest" description="Disordered" evidence="1">
    <location>
        <begin position="334"/>
        <end position="375"/>
    </location>
</feature>
<feature type="region of interest" description="Disordered" evidence="1">
    <location>
        <begin position="398"/>
        <end position="424"/>
    </location>
</feature>
<dbReference type="OrthoDB" id="10356461at2759"/>
<gene>
    <name evidence="2" type="ORF">KP79_PYT12922</name>
</gene>
<reference evidence="2 3" key="1">
    <citation type="journal article" date="2017" name="Nat. Ecol. Evol.">
        <title>Scallop genome provides insights into evolution of bilaterian karyotype and development.</title>
        <authorList>
            <person name="Wang S."/>
            <person name="Zhang J."/>
            <person name="Jiao W."/>
            <person name="Li J."/>
            <person name="Xun X."/>
            <person name="Sun Y."/>
            <person name="Guo X."/>
            <person name="Huan P."/>
            <person name="Dong B."/>
            <person name="Zhang L."/>
            <person name="Hu X."/>
            <person name="Sun X."/>
            <person name="Wang J."/>
            <person name="Zhao C."/>
            <person name="Wang Y."/>
            <person name="Wang D."/>
            <person name="Huang X."/>
            <person name="Wang R."/>
            <person name="Lv J."/>
            <person name="Li Y."/>
            <person name="Zhang Z."/>
            <person name="Liu B."/>
            <person name="Lu W."/>
            <person name="Hui Y."/>
            <person name="Liang J."/>
            <person name="Zhou Z."/>
            <person name="Hou R."/>
            <person name="Li X."/>
            <person name="Liu Y."/>
            <person name="Li H."/>
            <person name="Ning X."/>
            <person name="Lin Y."/>
            <person name="Zhao L."/>
            <person name="Xing Q."/>
            <person name="Dou J."/>
            <person name="Li Y."/>
            <person name="Mao J."/>
            <person name="Guo H."/>
            <person name="Dou H."/>
            <person name="Li T."/>
            <person name="Mu C."/>
            <person name="Jiang W."/>
            <person name="Fu Q."/>
            <person name="Fu X."/>
            <person name="Miao Y."/>
            <person name="Liu J."/>
            <person name="Yu Q."/>
            <person name="Li R."/>
            <person name="Liao H."/>
            <person name="Li X."/>
            <person name="Kong Y."/>
            <person name="Jiang Z."/>
            <person name="Chourrout D."/>
            <person name="Li R."/>
            <person name="Bao Z."/>
        </authorList>
    </citation>
    <scope>NUCLEOTIDE SEQUENCE [LARGE SCALE GENOMIC DNA]</scope>
    <source>
        <strain evidence="2 3">PY_sf001</strain>
    </source>
</reference>
<evidence type="ECO:0000256" key="1">
    <source>
        <dbReference type="SAM" id="MobiDB-lite"/>
    </source>
</evidence>
<protein>
    <submittedName>
        <fullName evidence="2">Uncharacterized protein</fullName>
    </submittedName>
</protein>
<dbReference type="AlphaFoldDB" id="A0A210QVY9"/>
<organism evidence="2 3">
    <name type="scientific">Mizuhopecten yessoensis</name>
    <name type="common">Japanese scallop</name>
    <name type="synonym">Patinopecten yessoensis</name>
    <dbReference type="NCBI Taxonomy" id="6573"/>
    <lineage>
        <taxon>Eukaryota</taxon>
        <taxon>Metazoa</taxon>
        <taxon>Spiralia</taxon>
        <taxon>Lophotrochozoa</taxon>
        <taxon>Mollusca</taxon>
        <taxon>Bivalvia</taxon>
        <taxon>Autobranchia</taxon>
        <taxon>Pteriomorphia</taxon>
        <taxon>Pectinida</taxon>
        <taxon>Pectinoidea</taxon>
        <taxon>Pectinidae</taxon>
        <taxon>Mizuhopecten</taxon>
    </lineage>
</organism>
<name>A0A210QVY9_MIZYE</name>
<dbReference type="EMBL" id="NEDP02001613">
    <property type="protein sequence ID" value="OWF52929.1"/>
    <property type="molecule type" value="Genomic_DNA"/>
</dbReference>
<keyword evidence="3" id="KW-1185">Reference proteome</keyword>